<feature type="transmembrane region" description="Helical" evidence="1">
    <location>
        <begin position="222"/>
        <end position="255"/>
    </location>
</feature>
<keyword evidence="4" id="KW-1185">Reference proteome</keyword>
<dbReference type="EMBL" id="QHLY01000004">
    <property type="protein sequence ID" value="PXA72808.1"/>
    <property type="molecule type" value="Genomic_DNA"/>
</dbReference>
<keyword evidence="1" id="KW-1133">Transmembrane helix</keyword>
<feature type="transmembrane region" description="Helical" evidence="1">
    <location>
        <begin position="117"/>
        <end position="134"/>
    </location>
</feature>
<protein>
    <recommendedName>
        <fullName evidence="2">DUF5671 domain-containing protein</fullName>
    </recommendedName>
</protein>
<dbReference type="Pfam" id="PF18920">
    <property type="entry name" value="DUF5671"/>
    <property type="match status" value="2"/>
</dbReference>
<dbReference type="OrthoDB" id="4954891at2"/>
<feature type="transmembrane region" description="Helical" evidence="1">
    <location>
        <begin position="339"/>
        <end position="356"/>
    </location>
</feature>
<feature type="domain" description="DUF5671" evidence="2">
    <location>
        <begin position="302"/>
        <end position="426"/>
    </location>
</feature>
<feature type="transmembrane region" description="Helical" evidence="1">
    <location>
        <begin position="418"/>
        <end position="436"/>
    </location>
</feature>
<evidence type="ECO:0000256" key="1">
    <source>
        <dbReference type="SAM" id="Phobius"/>
    </source>
</evidence>
<feature type="transmembrane region" description="Helical" evidence="1">
    <location>
        <begin position="267"/>
        <end position="285"/>
    </location>
</feature>
<dbReference type="InterPro" id="IPR043728">
    <property type="entry name" value="DUF5671"/>
</dbReference>
<reference evidence="3 4" key="1">
    <citation type="submission" date="2018-05" db="EMBL/GenBank/DDBJ databases">
        <title>Genetic diversity of glacier-inhabiting Cryobacterium bacteria in China and description of Cryobacterium mengkeensis sp. nov. and Arthrobacter glacialis sp. nov.</title>
        <authorList>
            <person name="Liu Q."/>
            <person name="Xin Y.-H."/>
        </authorList>
    </citation>
    <scope>NUCLEOTIDE SEQUENCE [LARGE SCALE GENOMIC DNA]</scope>
    <source>
        <strain evidence="3 4">SK-1</strain>
    </source>
</reference>
<feature type="transmembrane region" description="Helical" evidence="1">
    <location>
        <begin position="188"/>
        <end position="210"/>
    </location>
</feature>
<feature type="domain" description="DUF5671" evidence="2">
    <location>
        <begin position="3"/>
        <end position="127"/>
    </location>
</feature>
<feature type="transmembrane region" description="Helical" evidence="1">
    <location>
        <begin position="79"/>
        <end position="105"/>
    </location>
</feature>
<accession>A0A317ZZT8</accession>
<comment type="caution">
    <text evidence="3">The sequence shown here is derived from an EMBL/GenBank/DDBJ whole genome shotgun (WGS) entry which is preliminary data.</text>
</comment>
<dbReference type="Proteomes" id="UP000246722">
    <property type="component" value="Unassembled WGS sequence"/>
</dbReference>
<dbReference type="AlphaFoldDB" id="A0A317ZZT8"/>
<name>A0A317ZZT8_9MICO</name>
<organism evidence="3 4">
    <name type="scientific">Cryobacterium arcticum</name>
    <dbReference type="NCBI Taxonomy" id="670052"/>
    <lineage>
        <taxon>Bacteria</taxon>
        <taxon>Bacillati</taxon>
        <taxon>Actinomycetota</taxon>
        <taxon>Actinomycetes</taxon>
        <taxon>Micrococcales</taxon>
        <taxon>Microbacteriaceae</taxon>
        <taxon>Cryobacterium</taxon>
    </lineage>
</organism>
<evidence type="ECO:0000259" key="2">
    <source>
        <dbReference type="Pfam" id="PF18920"/>
    </source>
</evidence>
<keyword evidence="1" id="KW-0472">Membrane</keyword>
<gene>
    <name evidence="3" type="ORF">CTB96_00890</name>
</gene>
<feature type="transmembrane region" description="Helical" evidence="1">
    <location>
        <begin position="45"/>
        <end position="67"/>
    </location>
</feature>
<sequence length="545" mass="55111">MRRIIVYTILFVLVCLTAAGLADLIGRAIDVFSDDLLVGSATTGLAGSLTFALIGGPLAVLLGWFAWRRLADPSERSSLAYALYLVGMTTVALIVAGSAVFTAIAGAVTGERVTTEAATGLVWAAVWVGHRLVLHRGSRPPSRLPGTAAVLGGLFGLVIGVGGAITALSSLFDAALGGPPVVAVGAPWWSGAVQALVWALGGASIWWWHWRYDGASQARTPLAAVALVGIGILGGCLLTLTGTGTALFVVLRLVVDRSDAMPDVLDPLGAAVAAALVGGVVWLHHRAVVAARSAAVQEASTLVTSGIALIAAATGLGVIVNALLAALATPLVGSSPHTLLLGGISALLVGAPVWWFSWRPAARLGVGQRASSGRGVYLVVVFGISAIVALVTILVIGFRLFDILLAADSGLVDRIRAPLGLLVATGLVSSYHFALWRGDRAAAAAAADPDPVAAVAAGNPPAIGELVLIMGPGAEPVVRHLHELTGAQVTLWQREGAATALPDPAEVVQALGGVQAARVVLIVGADGGLSVIPLAAAENTTGLPG</sequence>
<feature type="transmembrane region" description="Helical" evidence="1">
    <location>
        <begin position="376"/>
        <end position="398"/>
    </location>
</feature>
<evidence type="ECO:0000313" key="4">
    <source>
        <dbReference type="Proteomes" id="UP000246722"/>
    </source>
</evidence>
<keyword evidence="1" id="KW-0812">Transmembrane</keyword>
<evidence type="ECO:0000313" key="3">
    <source>
        <dbReference type="EMBL" id="PXA72808.1"/>
    </source>
</evidence>
<feature type="transmembrane region" description="Helical" evidence="1">
    <location>
        <begin position="306"/>
        <end position="327"/>
    </location>
</feature>
<feature type="transmembrane region" description="Helical" evidence="1">
    <location>
        <begin position="146"/>
        <end position="168"/>
    </location>
</feature>
<proteinExistence type="predicted"/>